<protein>
    <submittedName>
        <fullName evidence="2">Uncharacterized protein</fullName>
    </submittedName>
</protein>
<dbReference type="Proteomes" id="UP000215914">
    <property type="component" value="Unassembled WGS sequence"/>
</dbReference>
<name>A0A9K3N2R0_HELAN</name>
<accession>A0A9K3N2R0</accession>
<proteinExistence type="predicted"/>
<dbReference type="Gramene" id="mRNA:HanXRQr2_Chr10g0419811">
    <property type="protein sequence ID" value="mRNA:HanXRQr2_Chr10g0419811"/>
    <property type="gene ID" value="HanXRQr2_Chr10g0419811"/>
</dbReference>
<sequence length="58" mass="6922">MFVIVLLRMLVLRYYSSPDFVGRLPFLESRKKVSNCVVAIFLIHKNWHMLVEQLMIII</sequence>
<keyword evidence="3" id="KW-1185">Reference proteome</keyword>
<dbReference type="AlphaFoldDB" id="A0A9K3N2R0"/>
<comment type="caution">
    <text evidence="2">The sequence shown here is derived from an EMBL/GenBank/DDBJ whole genome shotgun (WGS) entry which is preliminary data.</text>
</comment>
<dbReference type="EMBL" id="MNCJ02000325">
    <property type="protein sequence ID" value="KAF5784685.1"/>
    <property type="molecule type" value="Genomic_DNA"/>
</dbReference>
<reference evidence="2" key="1">
    <citation type="journal article" date="2017" name="Nature">
        <title>The sunflower genome provides insights into oil metabolism, flowering and Asterid evolution.</title>
        <authorList>
            <person name="Badouin H."/>
            <person name="Gouzy J."/>
            <person name="Grassa C.J."/>
            <person name="Murat F."/>
            <person name="Staton S.E."/>
            <person name="Cottret L."/>
            <person name="Lelandais-Briere C."/>
            <person name="Owens G.L."/>
            <person name="Carrere S."/>
            <person name="Mayjonade B."/>
            <person name="Legrand L."/>
            <person name="Gill N."/>
            <person name="Kane N.C."/>
            <person name="Bowers J.E."/>
            <person name="Hubner S."/>
            <person name="Bellec A."/>
            <person name="Berard A."/>
            <person name="Berges H."/>
            <person name="Blanchet N."/>
            <person name="Boniface M.C."/>
            <person name="Brunel D."/>
            <person name="Catrice O."/>
            <person name="Chaidir N."/>
            <person name="Claudel C."/>
            <person name="Donnadieu C."/>
            <person name="Faraut T."/>
            <person name="Fievet G."/>
            <person name="Helmstetter N."/>
            <person name="King M."/>
            <person name="Knapp S.J."/>
            <person name="Lai Z."/>
            <person name="Le Paslier M.C."/>
            <person name="Lippi Y."/>
            <person name="Lorenzon L."/>
            <person name="Mandel J.R."/>
            <person name="Marage G."/>
            <person name="Marchand G."/>
            <person name="Marquand E."/>
            <person name="Bret-Mestries E."/>
            <person name="Morien E."/>
            <person name="Nambeesan S."/>
            <person name="Nguyen T."/>
            <person name="Pegot-Espagnet P."/>
            <person name="Pouilly N."/>
            <person name="Raftis F."/>
            <person name="Sallet E."/>
            <person name="Schiex T."/>
            <person name="Thomas J."/>
            <person name="Vandecasteele C."/>
            <person name="Vares D."/>
            <person name="Vear F."/>
            <person name="Vautrin S."/>
            <person name="Crespi M."/>
            <person name="Mangin B."/>
            <person name="Burke J.M."/>
            <person name="Salse J."/>
            <person name="Munos S."/>
            <person name="Vincourt P."/>
            <person name="Rieseberg L.H."/>
            <person name="Langlade N.B."/>
        </authorList>
    </citation>
    <scope>NUCLEOTIDE SEQUENCE</scope>
    <source>
        <tissue evidence="2">Leaves</tissue>
    </source>
</reference>
<evidence type="ECO:0000313" key="3">
    <source>
        <dbReference type="Proteomes" id="UP000215914"/>
    </source>
</evidence>
<feature type="chain" id="PRO_5039946740" evidence="1">
    <location>
        <begin position="17"/>
        <end position="58"/>
    </location>
</feature>
<keyword evidence="1" id="KW-0732">Signal</keyword>
<reference evidence="2" key="2">
    <citation type="submission" date="2020-06" db="EMBL/GenBank/DDBJ databases">
        <title>Helianthus annuus Genome sequencing and assembly Release 2.</title>
        <authorList>
            <person name="Gouzy J."/>
            <person name="Langlade N."/>
            <person name="Munos S."/>
        </authorList>
    </citation>
    <scope>NUCLEOTIDE SEQUENCE</scope>
    <source>
        <tissue evidence="2">Leaves</tissue>
    </source>
</reference>
<organism evidence="2 3">
    <name type="scientific">Helianthus annuus</name>
    <name type="common">Common sunflower</name>
    <dbReference type="NCBI Taxonomy" id="4232"/>
    <lineage>
        <taxon>Eukaryota</taxon>
        <taxon>Viridiplantae</taxon>
        <taxon>Streptophyta</taxon>
        <taxon>Embryophyta</taxon>
        <taxon>Tracheophyta</taxon>
        <taxon>Spermatophyta</taxon>
        <taxon>Magnoliopsida</taxon>
        <taxon>eudicotyledons</taxon>
        <taxon>Gunneridae</taxon>
        <taxon>Pentapetalae</taxon>
        <taxon>asterids</taxon>
        <taxon>campanulids</taxon>
        <taxon>Asterales</taxon>
        <taxon>Asteraceae</taxon>
        <taxon>Asteroideae</taxon>
        <taxon>Heliantheae alliance</taxon>
        <taxon>Heliantheae</taxon>
        <taxon>Helianthus</taxon>
    </lineage>
</organism>
<evidence type="ECO:0000313" key="2">
    <source>
        <dbReference type="EMBL" id="KAF5784685.1"/>
    </source>
</evidence>
<feature type="signal peptide" evidence="1">
    <location>
        <begin position="1"/>
        <end position="16"/>
    </location>
</feature>
<gene>
    <name evidence="2" type="ORF">HanXRQr2_Chr10g0419811</name>
</gene>
<evidence type="ECO:0000256" key="1">
    <source>
        <dbReference type="SAM" id="SignalP"/>
    </source>
</evidence>